<dbReference type="PANTHER" id="PTHR34655">
    <property type="entry name" value="CONSERVED WITHIN P. AEROPHILUM"/>
    <property type="match status" value="1"/>
</dbReference>
<dbReference type="InterPro" id="IPR027396">
    <property type="entry name" value="DsrEFH-like"/>
</dbReference>
<dbReference type="Pfam" id="PF02635">
    <property type="entry name" value="DsrE"/>
    <property type="match status" value="1"/>
</dbReference>
<dbReference type="PANTHER" id="PTHR34655:SF2">
    <property type="entry name" value="PEROXIREDOXIN FAMILY PROTEIN"/>
    <property type="match status" value="1"/>
</dbReference>
<evidence type="ECO:0000313" key="1">
    <source>
        <dbReference type="EMBL" id="SNZ13378.1"/>
    </source>
</evidence>
<keyword evidence="2" id="KW-1185">Reference proteome</keyword>
<gene>
    <name evidence="1" type="ORF">SAMN06265353_0727</name>
</gene>
<dbReference type="Proteomes" id="UP000218627">
    <property type="component" value="Unassembled WGS sequence"/>
</dbReference>
<name>A0A285NVW5_9AQUI</name>
<dbReference type="RefSeq" id="WP_096601199.1">
    <property type="nucleotide sequence ID" value="NZ_OBEN01000002.1"/>
</dbReference>
<dbReference type="OrthoDB" id="4773517at2"/>
<dbReference type="InterPro" id="IPR003787">
    <property type="entry name" value="Sulphur_relay_DsrE/F-like"/>
</dbReference>
<protein>
    <submittedName>
        <fullName evidence="1">Uncharacterized protein</fullName>
    </submittedName>
</protein>
<accession>A0A285NVW5</accession>
<reference evidence="2" key="1">
    <citation type="submission" date="2017-09" db="EMBL/GenBank/DDBJ databases">
        <authorList>
            <person name="Varghese N."/>
            <person name="Submissions S."/>
        </authorList>
    </citation>
    <scope>NUCLEOTIDE SEQUENCE [LARGE SCALE GENOMIC DNA]</scope>
    <source>
        <strain evidence="2">DSM 2913</strain>
    </source>
</reference>
<proteinExistence type="predicted"/>
<organism evidence="1 2">
    <name type="scientific">Hydrogenobacter hydrogenophilus</name>
    <dbReference type="NCBI Taxonomy" id="35835"/>
    <lineage>
        <taxon>Bacteria</taxon>
        <taxon>Pseudomonadati</taxon>
        <taxon>Aquificota</taxon>
        <taxon>Aquificia</taxon>
        <taxon>Aquificales</taxon>
        <taxon>Aquificaceae</taxon>
        <taxon>Hydrogenobacter</taxon>
    </lineage>
</organism>
<sequence length="141" mass="15544">MAAQGYEKLIFYILTVPFFERAEPATGELINPQAGAPFFLATAATTMDYEVEMVITSEAGFLLMRDNAKKVKVRPGVEQTVYDFIKMAKEAGVKIYLCVPSLDLTEIYKKEDVNPELCDGIIGGAAFLDKLMSGEYAVITL</sequence>
<dbReference type="EMBL" id="OBEN01000002">
    <property type="protein sequence ID" value="SNZ13378.1"/>
    <property type="molecule type" value="Genomic_DNA"/>
</dbReference>
<dbReference type="AlphaFoldDB" id="A0A285NVW5"/>
<dbReference type="Gene3D" id="3.40.1260.10">
    <property type="entry name" value="DsrEFH-like"/>
    <property type="match status" value="1"/>
</dbReference>
<evidence type="ECO:0000313" key="2">
    <source>
        <dbReference type="Proteomes" id="UP000218627"/>
    </source>
</evidence>
<dbReference type="SUPFAM" id="SSF75169">
    <property type="entry name" value="DsrEFH-like"/>
    <property type="match status" value="1"/>
</dbReference>